<protein>
    <submittedName>
        <fullName evidence="3">GED domain-containing protein</fullName>
    </submittedName>
</protein>
<dbReference type="Proteomes" id="UP000492821">
    <property type="component" value="Unassembled WGS sequence"/>
</dbReference>
<accession>A0A7E4UML6</accession>
<evidence type="ECO:0000313" key="2">
    <source>
        <dbReference type="Proteomes" id="UP000492821"/>
    </source>
</evidence>
<keyword evidence="2" id="KW-1185">Reference proteome</keyword>
<feature type="compositionally biased region" description="Basic and acidic residues" evidence="1">
    <location>
        <begin position="105"/>
        <end position="115"/>
    </location>
</feature>
<feature type="compositionally biased region" description="Polar residues" evidence="1">
    <location>
        <begin position="92"/>
        <end position="104"/>
    </location>
</feature>
<dbReference type="AlphaFoldDB" id="A0A7E4UML6"/>
<evidence type="ECO:0000313" key="3">
    <source>
        <dbReference type="WBParaSite" id="Pan_g10574.t2"/>
    </source>
</evidence>
<reference evidence="3" key="2">
    <citation type="submission" date="2020-10" db="UniProtKB">
        <authorList>
            <consortium name="WormBaseParasite"/>
        </authorList>
    </citation>
    <scope>IDENTIFICATION</scope>
</reference>
<reference evidence="2" key="1">
    <citation type="journal article" date="2013" name="Genetics">
        <title>The draft genome and transcriptome of Panagrellus redivivus are shaped by the harsh demands of a free-living lifestyle.</title>
        <authorList>
            <person name="Srinivasan J."/>
            <person name="Dillman A.R."/>
            <person name="Macchietto M.G."/>
            <person name="Heikkinen L."/>
            <person name="Lakso M."/>
            <person name="Fracchia K.M."/>
            <person name="Antoshechkin I."/>
            <person name="Mortazavi A."/>
            <person name="Wong G."/>
            <person name="Sternberg P.W."/>
        </authorList>
    </citation>
    <scope>NUCLEOTIDE SEQUENCE [LARGE SCALE GENOMIC DNA]</scope>
    <source>
        <strain evidence="2">MT8872</strain>
    </source>
</reference>
<sequence>MHSNCTPPFCTALFATQVADDHLYEPLPLHSTINKVTAERVAAEKATALKDRQLAQLQELCRRLKSGGSGSPASEEPPATTSEASEAGETAPATSTVEADTNANSDEKPADTPTE</sequence>
<proteinExistence type="predicted"/>
<dbReference type="WBParaSite" id="Pan_g10574.t2">
    <property type="protein sequence ID" value="Pan_g10574.t2"/>
    <property type="gene ID" value="Pan_g10574"/>
</dbReference>
<feature type="region of interest" description="Disordered" evidence="1">
    <location>
        <begin position="65"/>
        <end position="115"/>
    </location>
</feature>
<evidence type="ECO:0000256" key="1">
    <source>
        <dbReference type="SAM" id="MobiDB-lite"/>
    </source>
</evidence>
<organism evidence="2 3">
    <name type="scientific">Panagrellus redivivus</name>
    <name type="common">Microworm</name>
    <dbReference type="NCBI Taxonomy" id="6233"/>
    <lineage>
        <taxon>Eukaryota</taxon>
        <taxon>Metazoa</taxon>
        <taxon>Ecdysozoa</taxon>
        <taxon>Nematoda</taxon>
        <taxon>Chromadorea</taxon>
        <taxon>Rhabditida</taxon>
        <taxon>Tylenchina</taxon>
        <taxon>Panagrolaimomorpha</taxon>
        <taxon>Panagrolaimoidea</taxon>
        <taxon>Panagrolaimidae</taxon>
        <taxon>Panagrellus</taxon>
    </lineage>
</organism>
<name>A0A7E4UML6_PANRE</name>